<accession>A0A0H1RCQ7</accession>
<dbReference type="InterPro" id="IPR012792">
    <property type="entry name" value="3-oxoacid_CoA-transf_A"/>
</dbReference>
<gene>
    <name evidence="4" type="ORF">AA309_12315</name>
</gene>
<dbReference type="InterPro" id="IPR037171">
    <property type="entry name" value="NagB/RpiA_transferase-like"/>
</dbReference>
<dbReference type="OrthoDB" id="9777193at2"/>
<protein>
    <submittedName>
        <fullName evidence="4">Succinyl-CoA:3-ketoacid-CoA transferase</fullName>
    </submittedName>
</protein>
<dbReference type="PANTHER" id="PTHR13707">
    <property type="entry name" value="KETOACID-COENZYME A TRANSFERASE"/>
    <property type="match status" value="1"/>
</dbReference>
<dbReference type="PROSITE" id="PS01273">
    <property type="entry name" value="COA_TRANSF_1"/>
    <property type="match status" value="1"/>
</dbReference>
<dbReference type="PANTHER" id="PTHR13707:SF60">
    <property type="entry name" value="ACETATE COA-TRANSFERASE SUBUNIT ALPHA"/>
    <property type="match status" value="1"/>
</dbReference>
<dbReference type="Proteomes" id="UP000035489">
    <property type="component" value="Unassembled WGS sequence"/>
</dbReference>
<keyword evidence="5" id="KW-1185">Reference proteome</keyword>
<reference evidence="4 5" key="1">
    <citation type="submission" date="2015-05" db="EMBL/GenBank/DDBJ databases">
        <title>Draft genome sequence of Microvirga vignae strain BR3299, a novel nitrogen fixing bacteria isolated from Brazil semi-aired region.</title>
        <authorList>
            <person name="Zilli J.E."/>
            <person name="Passos S.R."/>
            <person name="Leite J."/>
            <person name="Baldani J.I."/>
            <person name="Xavier G.R."/>
            <person name="Rumjaneck N.G."/>
            <person name="Simoes-Araujo J.L."/>
        </authorList>
    </citation>
    <scope>NUCLEOTIDE SEQUENCE [LARGE SCALE GENOMIC DNA]</scope>
    <source>
        <strain evidence="4 5">BR3299</strain>
    </source>
</reference>
<dbReference type="RefSeq" id="WP_047189325.1">
    <property type="nucleotide sequence ID" value="NZ_LCYG01000030.1"/>
</dbReference>
<comment type="caution">
    <text evidence="4">The sequence shown here is derived from an EMBL/GenBank/DDBJ whole genome shotgun (WGS) entry which is preliminary data.</text>
</comment>
<name>A0A0H1RCQ7_9HYPH</name>
<evidence type="ECO:0000256" key="1">
    <source>
        <dbReference type="ARBA" id="ARBA00005612"/>
    </source>
</evidence>
<evidence type="ECO:0000313" key="4">
    <source>
        <dbReference type="EMBL" id="KLK92839.1"/>
    </source>
</evidence>
<feature type="region of interest" description="Disordered" evidence="3">
    <location>
        <begin position="226"/>
        <end position="245"/>
    </location>
</feature>
<dbReference type="STRING" id="1225564.AA309_12315"/>
<evidence type="ECO:0000256" key="3">
    <source>
        <dbReference type="SAM" id="MobiDB-lite"/>
    </source>
</evidence>
<dbReference type="PATRIC" id="fig|1225564.3.peg.3273"/>
<dbReference type="InterPro" id="IPR004163">
    <property type="entry name" value="CoA_transf_BS"/>
</dbReference>
<evidence type="ECO:0000313" key="5">
    <source>
        <dbReference type="Proteomes" id="UP000035489"/>
    </source>
</evidence>
<proteinExistence type="inferred from homology"/>
<dbReference type="SMART" id="SM00882">
    <property type="entry name" value="CoA_trans"/>
    <property type="match status" value="1"/>
</dbReference>
<organism evidence="4 5">
    <name type="scientific">Microvirga vignae</name>
    <dbReference type="NCBI Taxonomy" id="1225564"/>
    <lineage>
        <taxon>Bacteria</taxon>
        <taxon>Pseudomonadati</taxon>
        <taxon>Pseudomonadota</taxon>
        <taxon>Alphaproteobacteria</taxon>
        <taxon>Hyphomicrobiales</taxon>
        <taxon>Methylobacteriaceae</taxon>
        <taxon>Microvirga</taxon>
    </lineage>
</organism>
<feature type="compositionally biased region" description="Low complexity" evidence="3">
    <location>
        <begin position="235"/>
        <end position="245"/>
    </location>
</feature>
<dbReference type="Gene3D" id="3.40.1080.10">
    <property type="entry name" value="Glutaconate Coenzyme A-transferase"/>
    <property type="match status" value="1"/>
</dbReference>
<dbReference type="SUPFAM" id="SSF100950">
    <property type="entry name" value="NagB/RpiA/CoA transferase-like"/>
    <property type="match status" value="1"/>
</dbReference>
<dbReference type="GO" id="GO:0008410">
    <property type="term" value="F:CoA-transferase activity"/>
    <property type="evidence" value="ECO:0007669"/>
    <property type="project" value="InterPro"/>
</dbReference>
<sequence length="245" mass="26459">MDKVYSDARSALAGLVKDGMTIMAGGFGLCGIPETLIEAIRDSGAKDLTFISNNAGVDGVGLGRLLETRQIRKMISSYVGENKLFAQQYLSGELELEFNPQGTLAERIRAGGAGIPAFYTKTGVGTLIAEGKEVREFNGEKYVMETGLFADISIVHAYKGDTEGNLVYRKTARNFNPMMATASRLTIAEVEHLVPAGEIDPDCIHTPGIFVKRLVHVSQPVKHIEQRTTRKRSEAAVPAGAGEEV</sequence>
<comment type="similarity">
    <text evidence="1">Belongs to the 3-oxoacid CoA-transferase subunit A family.</text>
</comment>
<keyword evidence="2 4" id="KW-0808">Transferase</keyword>
<dbReference type="InterPro" id="IPR004165">
    <property type="entry name" value="CoA_trans_fam_I"/>
</dbReference>
<dbReference type="NCBIfam" id="TIGR02429">
    <property type="entry name" value="pcaI_scoA_fam"/>
    <property type="match status" value="1"/>
</dbReference>
<dbReference type="AlphaFoldDB" id="A0A0H1RCQ7"/>
<dbReference type="EMBL" id="LCYG01000030">
    <property type="protein sequence ID" value="KLK92839.1"/>
    <property type="molecule type" value="Genomic_DNA"/>
</dbReference>
<evidence type="ECO:0000256" key="2">
    <source>
        <dbReference type="ARBA" id="ARBA00022679"/>
    </source>
</evidence>
<dbReference type="Pfam" id="PF01144">
    <property type="entry name" value="CoA_trans"/>
    <property type="match status" value="1"/>
</dbReference>